<reference evidence="7" key="1">
    <citation type="submission" date="2025-08" db="UniProtKB">
        <authorList>
            <consortium name="Ensembl"/>
        </authorList>
    </citation>
    <scope>IDENTIFICATION</scope>
</reference>
<dbReference type="PANTHER" id="PTHR11467">
    <property type="entry name" value="HISTONE H1"/>
    <property type="match status" value="1"/>
</dbReference>
<dbReference type="AlphaFoldDB" id="A0A8D2M566"/>
<sequence length="319" mass="33049">MQRLSSSGVNPCISVDLLRPHAPSLSAGWVGELMPGAMAELSLPPSTHPNTTARAHSASAASQMVPVPAAKTVGISVRCRTSHPPTLQMVKEALRAHDEKKGASVVAIKRFILAKYPTVDPIRLKYLLKQALSKGLSCGDLVRPHNSSAVGATGTFKVSQGCWSHRAGGRCWLVKPVKVSRGAPLSSLQAQPRAAEKPRSNRAKDPQTADQPQAHGPGPSGLPKAAAHRQAPRKGRSGPSTARDAQNAGESDSSSSAGAEAKAPRGKGKGKVPKGAQQEGPKAQGGQNKVKKPRATAGAGQGKARVKKAAPMAADRKAP</sequence>
<comment type="subcellular location">
    <subcellularLocation>
        <location evidence="1">Nucleus</location>
    </subcellularLocation>
</comment>
<organism evidence="7 8">
    <name type="scientific">Zonotrichia albicollis</name>
    <name type="common">White-throated sparrow</name>
    <name type="synonym">Fringilla albicollis</name>
    <dbReference type="NCBI Taxonomy" id="44394"/>
    <lineage>
        <taxon>Eukaryota</taxon>
        <taxon>Metazoa</taxon>
        <taxon>Chordata</taxon>
        <taxon>Craniata</taxon>
        <taxon>Vertebrata</taxon>
        <taxon>Euteleostomi</taxon>
        <taxon>Archelosauria</taxon>
        <taxon>Archosauria</taxon>
        <taxon>Dinosauria</taxon>
        <taxon>Saurischia</taxon>
        <taxon>Theropoda</taxon>
        <taxon>Coelurosauria</taxon>
        <taxon>Aves</taxon>
        <taxon>Neognathae</taxon>
        <taxon>Neoaves</taxon>
        <taxon>Telluraves</taxon>
        <taxon>Australaves</taxon>
        <taxon>Passeriformes</taxon>
        <taxon>Passerellidae</taxon>
        <taxon>Zonotrichia</taxon>
    </lineage>
</organism>
<dbReference type="GO" id="GO:0031492">
    <property type="term" value="F:nucleosomal DNA binding"/>
    <property type="evidence" value="ECO:0007669"/>
    <property type="project" value="TreeGrafter"/>
</dbReference>
<accession>A0A8D2M566</accession>
<feature type="domain" description="H15" evidence="6">
    <location>
        <begin position="82"/>
        <end position="160"/>
    </location>
</feature>
<dbReference type="Proteomes" id="UP000694413">
    <property type="component" value="Unassembled WGS sequence"/>
</dbReference>
<reference evidence="7" key="2">
    <citation type="submission" date="2025-09" db="UniProtKB">
        <authorList>
            <consortium name="Ensembl"/>
        </authorList>
    </citation>
    <scope>IDENTIFICATION</scope>
</reference>
<dbReference type="GO" id="GO:0030261">
    <property type="term" value="P:chromosome condensation"/>
    <property type="evidence" value="ECO:0007669"/>
    <property type="project" value="TreeGrafter"/>
</dbReference>
<name>A0A8D2M566_ZONAL</name>
<dbReference type="GO" id="GO:0045910">
    <property type="term" value="P:negative regulation of DNA recombination"/>
    <property type="evidence" value="ECO:0007669"/>
    <property type="project" value="TreeGrafter"/>
</dbReference>
<dbReference type="PANTHER" id="PTHR11467:SF42">
    <property type="entry name" value="HISTONE H1.8"/>
    <property type="match status" value="1"/>
</dbReference>
<dbReference type="GO" id="GO:0005634">
    <property type="term" value="C:nucleus"/>
    <property type="evidence" value="ECO:0007669"/>
    <property type="project" value="UniProtKB-SubCell"/>
</dbReference>
<dbReference type="CDD" id="cd00073">
    <property type="entry name" value="H15"/>
    <property type="match status" value="1"/>
</dbReference>
<dbReference type="Ensembl" id="ENSZALT00000005277.1">
    <property type="protein sequence ID" value="ENSZALP00000003277.1"/>
    <property type="gene ID" value="ENSZALG00000003316.1"/>
</dbReference>
<evidence type="ECO:0000313" key="7">
    <source>
        <dbReference type="Ensembl" id="ENSZALP00000003277.1"/>
    </source>
</evidence>
<feature type="compositionally biased region" description="Basic residues" evidence="5">
    <location>
        <begin position="226"/>
        <end position="236"/>
    </location>
</feature>
<evidence type="ECO:0000256" key="1">
    <source>
        <dbReference type="ARBA" id="ARBA00004123"/>
    </source>
</evidence>
<keyword evidence="3" id="KW-0238">DNA-binding</keyword>
<keyword evidence="2" id="KW-0158">Chromosome</keyword>
<dbReference type="GO" id="GO:0006334">
    <property type="term" value="P:nucleosome assembly"/>
    <property type="evidence" value="ECO:0007669"/>
    <property type="project" value="InterPro"/>
</dbReference>
<keyword evidence="8" id="KW-1185">Reference proteome</keyword>
<evidence type="ECO:0000256" key="5">
    <source>
        <dbReference type="SAM" id="MobiDB-lite"/>
    </source>
</evidence>
<feature type="region of interest" description="Disordered" evidence="5">
    <location>
        <begin position="184"/>
        <end position="319"/>
    </location>
</feature>
<proteinExistence type="predicted"/>
<dbReference type="InterPro" id="IPR005818">
    <property type="entry name" value="Histone_H1/H5_H15"/>
</dbReference>
<evidence type="ECO:0000259" key="6">
    <source>
        <dbReference type="PROSITE" id="PS51504"/>
    </source>
</evidence>
<evidence type="ECO:0000313" key="8">
    <source>
        <dbReference type="Proteomes" id="UP000694413"/>
    </source>
</evidence>
<dbReference type="InterPro" id="IPR036388">
    <property type="entry name" value="WH-like_DNA-bd_sf"/>
</dbReference>
<keyword evidence="4" id="KW-0539">Nucleus</keyword>
<dbReference type="SMART" id="SM00526">
    <property type="entry name" value="H15"/>
    <property type="match status" value="1"/>
</dbReference>
<dbReference type="FunFam" id="1.10.10.10:FF:000393">
    <property type="entry name" value="Oocyte-specific H1 histone"/>
    <property type="match status" value="1"/>
</dbReference>
<dbReference type="Pfam" id="PF00538">
    <property type="entry name" value="Linker_histone"/>
    <property type="match status" value="1"/>
</dbReference>
<evidence type="ECO:0000256" key="3">
    <source>
        <dbReference type="ARBA" id="ARBA00023125"/>
    </source>
</evidence>
<protein>
    <recommendedName>
        <fullName evidence="6">H15 domain-containing protein</fullName>
    </recommendedName>
</protein>
<dbReference type="GO" id="GO:0000786">
    <property type="term" value="C:nucleosome"/>
    <property type="evidence" value="ECO:0007669"/>
    <property type="project" value="InterPro"/>
</dbReference>
<feature type="compositionally biased region" description="Low complexity" evidence="5">
    <location>
        <begin position="248"/>
        <end position="261"/>
    </location>
</feature>
<dbReference type="PROSITE" id="PS51504">
    <property type="entry name" value="H15"/>
    <property type="match status" value="1"/>
</dbReference>
<dbReference type="GO" id="GO:0003690">
    <property type="term" value="F:double-stranded DNA binding"/>
    <property type="evidence" value="ECO:0007669"/>
    <property type="project" value="TreeGrafter"/>
</dbReference>
<dbReference type="InterPro" id="IPR036390">
    <property type="entry name" value="WH_DNA-bd_sf"/>
</dbReference>
<feature type="compositionally biased region" description="Basic and acidic residues" evidence="5">
    <location>
        <begin position="194"/>
        <end position="207"/>
    </location>
</feature>
<evidence type="ECO:0000256" key="2">
    <source>
        <dbReference type="ARBA" id="ARBA00022454"/>
    </source>
</evidence>
<dbReference type="Gene3D" id="1.10.10.10">
    <property type="entry name" value="Winged helix-like DNA-binding domain superfamily/Winged helix DNA-binding domain"/>
    <property type="match status" value="1"/>
</dbReference>
<dbReference type="SUPFAM" id="SSF46785">
    <property type="entry name" value="Winged helix' DNA-binding domain"/>
    <property type="match status" value="1"/>
</dbReference>
<evidence type="ECO:0000256" key="4">
    <source>
        <dbReference type="ARBA" id="ARBA00023242"/>
    </source>
</evidence>